<sequence>MYLAVLAEFSLPLSMMPILIELSKASNQDRKALDRLSMDRTSASYKMKYGLAEWFHEQTVSELKTEFFSLNIDESTSSNLQRVLSILVSYYSPSRKRVVVQHLHSTSVIKVDSLSIFNHIVDVFDRNEIPWQNLVSVLLDSCNVMRGSKSGVESRLRAEKARHLLDVDGDSCHHIHNATHKFCKPFDYWIEQLLHDLYNDMKWSTDIREWFTEICLLLGLKFTMPERFVNHRWLSCFDVSSGTQRLFDAYTVFYYSFIPKDEKPLYTSVVASILSHRNINPEAKTRIRELQTEISNKVKTLTADGKKRKERLVERLFYNRRKTRLILSFYIAVLPMLKSYVCLFELKEPMIHLLHNQQEELFRNFLSCFVKPEVLQNLTAKKMKELSISDEVLLDEKDMFFGKTATSLMEMHRKDSGVVQFKHQAKQAYVSCAVYMQKKLPLDSTLLRCLSALNPKVRGGTTTLKRLKKLPILLPNVLNDEQAEEFGREIHNYNVSGSLPPFNEDGKPLRLDVWFSKLFEDNSYPALYKIVRAILSIFHGPQVESSFNVMGDIIDSRSGRMNIETYNSIQIVKYGLSSRKESESSVSVALDQFRRKDVVYDPVDVRLCHKIRGSSGKYRKILEEQRQKLAEKQASLNISANKLQSKLAAKRAQHAAEKKARLEHQLRQEKAQRKATIGARLKKLVALKKKKK</sequence>
<evidence type="ECO:0000313" key="2">
    <source>
        <dbReference type="Proteomes" id="UP000085678"/>
    </source>
</evidence>
<dbReference type="RefSeq" id="XP_023930192.1">
    <property type="nucleotide sequence ID" value="XM_024074424.1"/>
</dbReference>
<dbReference type="InParanoid" id="A0A2R2MJE1"/>
<evidence type="ECO:0000256" key="1">
    <source>
        <dbReference type="SAM" id="Coils"/>
    </source>
</evidence>
<dbReference type="OrthoDB" id="6157256at2759"/>
<reference evidence="3" key="1">
    <citation type="submission" date="2025-08" db="UniProtKB">
        <authorList>
            <consortium name="RefSeq"/>
        </authorList>
    </citation>
    <scope>IDENTIFICATION</scope>
    <source>
        <tissue evidence="3">Gonads</tissue>
    </source>
</reference>
<dbReference type="PANTHER" id="PTHR37162">
    <property type="entry name" value="HAT FAMILY DIMERISATION DOMAINCONTAINING PROTEIN-RELATED"/>
    <property type="match status" value="1"/>
</dbReference>
<evidence type="ECO:0000313" key="3">
    <source>
        <dbReference type="RefSeq" id="XP_023930192.1"/>
    </source>
</evidence>
<protein>
    <submittedName>
        <fullName evidence="3">Uncharacterized protein LOC112041353</fullName>
    </submittedName>
</protein>
<dbReference type="PANTHER" id="PTHR37162:SF1">
    <property type="entry name" value="BED-TYPE DOMAIN-CONTAINING PROTEIN"/>
    <property type="match status" value="1"/>
</dbReference>
<gene>
    <name evidence="3" type="primary">LOC112041353</name>
</gene>
<name>A0A2R2MJE1_LINAN</name>
<dbReference type="InterPro" id="IPR012337">
    <property type="entry name" value="RNaseH-like_sf"/>
</dbReference>
<keyword evidence="2" id="KW-1185">Reference proteome</keyword>
<feature type="coiled-coil region" evidence="1">
    <location>
        <begin position="622"/>
        <end position="672"/>
    </location>
</feature>
<dbReference type="SUPFAM" id="SSF53098">
    <property type="entry name" value="Ribonuclease H-like"/>
    <property type="match status" value="1"/>
</dbReference>
<accession>A0A2R2MJE1</accession>
<proteinExistence type="predicted"/>
<dbReference type="KEGG" id="lak:112041353"/>
<keyword evidence="1" id="KW-0175">Coiled coil</keyword>
<organism evidence="2 3">
    <name type="scientific">Lingula anatina</name>
    <name type="common">Brachiopod</name>
    <name type="synonym">Lingula unguis</name>
    <dbReference type="NCBI Taxonomy" id="7574"/>
    <lineage>
        <taxon>Eukaryota</taxon>
        <taxon>Metazoa</taxon>
        <taxon>Spiralia</taxon>
        <taxon>Lophotrochozoa</taxon>
        <taxon>Brachiopoda</taxon>
        <taxon>Linguliformea</taxon>
        <taxon>Lingulata</taxon>
        <taxon>Lingulida</taxon>
        <taxon>Linguloidea</taxon>
        <taxon>Lingulidae</taxon>
        <taxon>Lingula</taxon>
    </lineage>
</organism>
<dbReference type="Proteomes" id="UP000085678">
    <property type="component" value="Unplaced"/>
</dbReference>
<dbReference type="GeneID" id="112041353"/>
<dbReference type="AlphaFoldDB" id="A0A2R2MJE1"/>
<feature type="non-terminal residue" evidence="3">
    <location>
        <position position="692"/>
    </location>
</feature>